<evidence type="ECO:0000313" key="3">
    <source>
        <dbReference type="EMBL" id="QEK53320.1"/>
    </source>
</evidence>
<evidence type="ECO:0000313" key="4">
    <source>
        <dbReference type="Proteomes" id="UP000323653"/>
    </source>
</evidence>
<keyword evidence="2" id="KW-0812">Transmembrane</keyword>
<dbReference type="GO" id="GO:0005886">
    <property type="term" value="C:plasma membrane"/>
    <property type="evidence" value="ECO:0007669"/>
    <property type="project" value="UniProtKB-SubCell"/>
</dbReference>
<evidence type="ECO:0000256" key="2">
    <source>
        <dbReference type="RuleBase" id="RU362097"/>
    </source>
</evidence>
<dbReference type="Gene3D" id="1.20.1600.10">
    <property type="entry name" value="Outer membrane efflux proteins (OEP)"/>
    <property type="match status" value="1"/>
</dbReference>
<dbReference type="Proteomes" id="UP000323653">
    <property type="component" value="Chromosome"/>
</dbReference>
<keyword evidence="4" id="KW-1185">Reference proteome</keyword>
<organism evidence="3 4">
    <name type="scientific">Pedobacter aquae</name>
    <dbReference type="NCBI Taxonomy" id="2605747"/>
    <lineage>
        <taxon>Bacteria</taxon>
        <taxon>Pseudomonadati</taxon>
        <taxon>Bacteroidota</taxon>
        <taxon>Sphingobacteriia</taxon>
        <taxon>Sphingobacteriales</taxon>
        <taxon>Sphingobacteriaceae</taxon>
        <taxon>Pedobacter</taxon>
    </lineage>
</organism>
<dbReference type="SUPFAM" id="SSF56954">
    <property type="entry name" value="Outer membrane efflux proteins (OEP)"/>
    <property type="match status" value="1"/>
</dbReference>
<protein>
    <submittedName>
        <fullName evidence="3">TolC family protein</fullName>
    </submittedName>
</protein>
<name>A0A5C0VPN4_9SPHI</name>
<proteinExistence type="inferred from homology"/>
<comment type="similarity">
    <text evidence="1 2">Belongs to the outer membrane factor (OMF) (TC 1.B.17) family.</text>
</comment>
<dbReference type="PANTHER" id="PTHR30203">
    <property type="entry name" value="OUTER MEMBRANE CATION EFFLUX PROTEIN"/>
    <property type="match status" value="1"/>
</dbReference>
<keyword evidence="2" id="KW-1134">Transmembrane beta strand</keyword>
<accession>A0A5C0VPN4</accession>
<gene>
    <name evidence="3" type="ORF">FYC62_12185</name>
</gene>
<dbReference type="Pfam" id="PF02321">
    <property type="entry name" value="OEP"/>
    <property type="match status" value="2"/>
</dbReference>
<dbReference type="GO" id="GO:0015562">
    <property type="term" value="F:efflux transmembrane transporter activity"/>
    <property type="evidence" value="ECO:0007669"/>
    <property type="project" value="InterPro"/>
</dbReference>
<keyword evidence="2" id="KW-0564">Palmitate</keyword>
<dbReference type="PANTHER" id="PTHR30203:SF30">
    <property type="entry name" value="OUTER MEMBRANE PROTEIN-RELATED"/>
    <property type="match status" value="1"/>
</dbReference>
<dbReference type="Gene3D" id="2.20.200.10">
    <property type="entry name" value="Outer membrane efflux proteins (OEP)"/>
    <property type="match status" value="1"/>
</dbReference>
<evidence type="ECO:0000256" key="1">
    <source>
        <dbReference type="ARBA" id="ARBA00007613"/>
    </source>
</evidence>
<dbReference type="InterPro" id="IPR010131">
    <property type="entry name" value="MdtP/NodT-like"/>
</dbReference>
<dbReference type="AlphaFoldDB" id="A0A5C0VPN4"/>
<dbReference type="EMBL" id="CP043329">
    <property type="protein sequence ID" value="QEK53320.1"/>
    <property type="molecule type" value="Genomic_DNA"/>
</dbReference>
<sequence>MPPSFYKVSDSSEISKINWRDYFNDPILSGLIDTALVNNHDLNIAIQKIEIARAGVTNAKASLIPQVNAGTNGGIRRFGRYTMDGAGNIATEMTPGRIVPINLPDIFLGFQASWEIDLWKKLKSKQKSAINQFLASAEGAKGVTASLVSDIATSYYELLALDHELEIIQQTIQRQKDALETIKLKKETGRTNELAVQQFQAQLLNTQAIEKELLQQIVEFENRINFLLGRFPQKVERVKEILLADVPSQIKTGLPSQLLENRPDIREAELLLEASKFDLKSAKAAFLPSMNLVAGLGFQAFKPEFLFLAPASITYQALGGLMTPLINRNALKANFSYAKANQLSAMHHYQKSILTGYTEVMNQLSALENLKNLHVLKKEQNSVLNTSVDMSTELFSTGRASYLEVLLAQQNSLQAKFELINVNKRQHIAAVNLYKALGGGW</sequence>
<comment type="subcellular location">
    <subcellularLocation>
        <location evidence="2">Cell membrane</location>
        <topology evidence="2">Lipid-anchor</topology>
    </subcellularLocation>
</comment>
<reference evidence="3 4" key="1">
    <citation type="submission" date="2019-08" db="EMBL/GenBank/DDBJ databases">
        <title>Pedobacter sp. nov., isolated from Han river, South Korea.</title>
        <authorList>
            <person name="Lee D.-H."/>
            <person name="Kim Y.-S."/>
            <person name="Hwang E.-M."/>
            <person name="Le Tran T.C."/>
            <person name="Cha C.-J."/>
        </authorList>
    </citation>
    <scope>NUCLEOTIDE SEQUENCE [LARGE SCALE GENOMIC DNA]</scope>
    <source>
        <strain evidence="3 4">CJ43</strain>
    </source>
</reference>
<dbReference type="NCBIfam" id="TIGR01845">
    <property type="entry name" value="outer_NodT"/>
    <property type="match status" value="1"/>
</dbReference>
<dbReference type="KEGG" id="pej:FYC62_12185"/>
<dbReference type="InterPro" id="IPR003423">
    <property type="entry name" value="OMP_efflux"/>
</dbReference>
<keyword evidence="2" id="KW-0472">Membrane</keyword>
<keyword evidence="2" id="KW-0449">Lipoprotein</keyword>